<feature type="compositionally biased region" description="Polar residues" evidence="9">
    <location>
        <begin position="906"/>
        <end position="920"/>
    </location>
</feature>
<dbReference type="InterPro" id="IPR027417">
    <property type="entry name" value="P-loop_NTPase"/>
</dbReference>
<reference evidence="11 12" key="1">
    <citation type="journal article" date="2018" name="Sci. Rep.">
        <title>Raphidocelis subcapitata (=Pseudokirchneriella subcapitata) provides an insight into genome evolution and environmental adaptations in the Sphaeropleales.</title>
        <authorList>
            <person name="Suzuki S."/>
            <person name="Yamaguchi H."/>
            <person name="Nakajima N."/>
            <person name="Kawachi M."/>
        </authorList>
    </citation>
    <scope>NUCLEOTIDE SEQUENCE [LARGE SCALE GENOMIC DNA]</scope>
    <source>
        <strain evidence="11 12">NIES-35</strain>
    </source>
</reference>
<evidence type="ECO:0000256" key="2">
    <source>
        <dbReference type="ARBA" id="ARBA00022741"/>
    </source>
</evidence>
<feature type="compositionally biased region" description="Gly residues" evidence="9">
    <location>
        <begin position="751"/>
        <end position="767"/>
    </location>
</feature>
<name>A0A2V0P1H0_9CHLO</name>
<protein>
    <recommendedName>
        <fullName evidence="7">Kinesin-like protein</fullName>
    </recommendedName>
</protein>
<dbReference type="GO" id="GO:0007018">
    <property type="term" value="P:microtubule-based movement"/>
    <property type="evidence" value="ECO:0007669"/>
    <property type="project" value="InterPro"/>
</dbReference>
<dbReference type="InParanoid" id="A0A2V0P1H0"/>
<dbReference type="Proteomes" id="UP000247498">
    <property type="component" value="Unassembled WGS sequence"/>
</dbReference>
<evidence type="ECO:0000313" key="11">
    <source>
        <dbReference type="EMBL" id="GBF93731.1"/>
    </source>
</evidence>
<feature type="domain" description="Kinesin motor" evidence="10">
    <location>
        <begin position="6"/>
        <end position="346"/>
    </location>
</feature>
<feature type="region of interest" description="Disordered" evidence="9">
    <location>
        <begin position="385"/>
        <end position="422"/>
    </location>
</feature>
<feature type="compositionally biased region" description="Low complexity" evidence="9">
    <location>
        <begin position="410"/>
        <end position="421"/>
    </location>
</feature>
<feature type="compositionally biased region" description="Low complexity" evidence="9">
    <location>
        <begin position="582"/>
        <end position="604"/>
    </location>
</feature>
<evidence type="ECO:0000256" key="5">
    <source>
        <dbReference type="ARBA" id="ARBA00023175"/>
    </source>
</evidence>
<dbReference type="SMART" id="SM00129">
    <property type="entry name" value="KISc"/>
    <property type="match status" value="1"/>
</dbReference>
<keyword evidence="1 7" id="KW-0493">Microtubule</keyword>
<dbReference type="OrthoDB" id="3176171at2759"/>
<feature type="binding site" evidence="6">
    <location>
        <begin position="95"/>
        <end position="102"/>
    </location>
    <ligand>
        <name>ATP</name>
        <dbReference type="ChEBI" id="CHEBI:30616"/>
    </ligand>
</feature>
<dbReference type="EMBL" id="BDRX01000044">
    <property type="protein sequence ID" value="GBF93731.1"/>
    <property type="molecule type" value="Genomic_DNA"/>
</dbReference>
<evidence type="ECO:0000256" key="7">
    <source>
        <dbReference type="RuleBase" id="RU000394"/>
    </source>
</evidence>
<dbReference type="InterPro" id="IPR001752">
    <property type="entry name" value="Kinesin_motor_dom"/>
</dbReference>
<dbReference type="PROSITE" id="PS50067">
    <property type="entry name" value="KINESIN_MOTOR_2"/>
    <property type="match status" value="1"/>
</dbReference>
<dbReference type="PANTHER" id="PTHR47968">
    <property type="entry name" value="CENTROMERE PROTEIN E"/>
    <property type="match status" value="1"/>
</dbReference>
<evidence type="ECO:0000256" key="3">
    <source>
        <dbReference type="ARBA" id="ARBA00022840"/>
    </source>
</evidence>
<dbReference type="AlphaFoldDB" id="A0A2V0P1H0"/>
<evidence type="ECO:0000256" key="9">
    <source>
        <dbReference type="SAM" id="MobiDB-lite"/>
    </source>
</evidence>
<comment type="caution">
    <text evidence="11">The sequence shown here is derived from an EMBL/GenBank/DDBJ whole genome shotgun (WGS) entry which is preliminary data.</text>
</comment>
<organism evidence="11 12">
    <name type="scientific">Raphidocelis subcapitata</name>
    <dbReference type="NCBI Taxonomy" id="307507"/>
    <lineage>
        <taxon>Eukaryota</taxon>
        <taxon>Viridiplantae</taxon>
        <taxon>Chlorophyta</taxon>
        <taxon>core chlorophytes</taxon>
        <taxon>Chlorophyceae</taxon>
        <taxon>CS clade</taxon>
        <taxon>Sphaeropleales</taxon>
        <taxon>Selenastraceae</taxon>
        <taxon>Raphidocelis</taxon>
    </lineage>
</organism>
<feature type="compositionally biased region" description="Low complexity" evidence="9">
    <location>
        <begin position="534"/>
        <end position="549"/>
    </location>
</feature>
<dbReference type="PROSITE" id="PS00411">
    <property type="entry name" value="KINESIN_MOTOR_1"/>
    <property type="match status" value="1"/>
</dbReference>
<keyword evidence="2 6" id="KW-0547">Nucleotide-binding</keyword>
<dbReference type="GO" id="GO:0005874">
    <property type="term" value="C:microtubule"/>
    <property type="evidence" value="ECO:0007669"/>
    <property type="project" value="UniProtKB-KW"/>
</dbReference>
<dbReference type="Pfam" id="PF00225">
    <property type="entry name" value="Kinesin"/>
    <property type="match status" value="1"/>
</dbReference>
<feature type="compositionally biased region" description="Low complexity" evidence="9">
    <location>
        <begin position="768"/>
        <end position="777"/>
    </location>
</feature>
<dbReference type="InterPro" id="IPR056524">
    <property type="entry name" value="KIF6/9_C"/>
</dbReference>
<dbReference type="InterPro" id="IPR019821">
    <property type="entry name" value="Kinesin_motor_CS"/>
</dbReference>
<gene>
    <name evidence="11" type="ORF">Rsub_06063</name>
</gene>
<evidence type="ECO:0000256" key="6">
    <source>
        <dbReference type="PROSITE-ProRule" id="PRU00283"/>
    </source>
</evidence>
<feature type="region of interest" description="Disordered" evidence="9">
    <location>
        <begin position="829"/>
        <end position="850"/>
    </location>
</feature>
<evidence type="ECO:0000256" key="1">
    <source>
        <dbReference type="ARBA" id="ARBA00022701"/>
    </source>
</evidence>
<proteinExistence type="inferred from homology"/>
<keyword evidence="12" id="KW-1185">Reference proteome</keyword>
<feature type="coiled-coil region" evidence="8">
    <location>
        <begin position="653"/>
        <end position="680"/>
    </location>
</feature>
<evidence type="ECO:0000256" key="8">
    <source>
        <dbReference type="SAM" id="Coils"/>
    </source>
</evidence>
<keyword evidence="5 6" id="KW-0505">Motor protein</keyword>
<dbReference type="PRINTS" id="PR00380">
    <property type="entry name" value="KINESINHEAVY"/>
</dbReference>
<keyword evidence="3 6" id="KW-0067">ATP-binding</keyword>
<dbReference type="Gene3D" id="3.40.850.10">
    <property type="entry name" value="Kinesin motor domain"/>
    <property type="match status" value="1"/>
</dbReference>
<dbReference type="Pfam" id="PF23735">
    <property type="entry name" value="KIF9"/>
    <property type="match status" value="1"/>
</dbReference>
<sequence>MAVASAPKIVLRTRPSSDRFPTEALRIDQASKTVTVTLGGRNGLPSDRSGGAQSYSFKFDAVLHSVPQTAVYEECGADVVQGALEGYNGTILCYGQTGAGKTYTMTGDRAAYAERGLIPRVVSALMAALRAEQGLASWQLRVSYLEIYNEAIFDLLDITTQPHEITLYEDGAGRLAISGLRAADVRSEQEALALFFEGEANRVIGEHQLNRESSRSHCVFTLALALVREGDEGRAVRASIHLVDLAGSERVSKTRSEGLLLREAGHINKSLHILEQARTWLLAVVLAAGERGRDHVPFRSSKLTHVLRDSIGGNCRTVLVANVWGDAAQLEETLSTCRFAARMARLTCEVSRNVVAADGGGGARVRQLEREMAELLEELAMRDLWDGRGSGGTGGDGEDGSGEGPGGSRAEGAGVASSSGATPPMLAAARARYIPYSRARRDALRTQVQQFLLADGGGDGGGGGEAGSSGAGFPLAPLGIDSARRLREVLRACQELYQEALSRHSGEPAAAATASTVGPSLGAQQRPAGGQAVGGSAAWEEQQAQAAGASEGGAWRGYVGEEEARGASQSGGAGIAPDDARPGAGAPGAAPRAGAAPAPAAEAATPPPPPPPLARGSEDAAEALERFRAGPGADKARLLGENAAKARAARRAARDLALQLNGLKRGIDEAKAAAEAARAARLERGGEEAQVASPSELEALQSLRDVKAAYRDAWGDHQLARSEAEYAAGLAEACRRELLAEFEAWRRGERGGAAGGPPPSGGGGGAAGEAPPQLPPAAAAAVAAWRIGAECGPGGSGASSPASRAGSAASLGGASLLLGGLPSPGCASLAGSLAPTPQQPRTPQSGRGGGGVPLASIVVAAAAEAEARGDAGAAAYFGAQSAAAWRAPGGQRPGSVKKHRAERGTFSVTQRSAITDTAPR</sequence>
<dbReference type="PANTHER" id="PTHR47968:SF36">
    <property type="entry name" value="KINESIN HEAVY CHAIN ISOFORM X1"/>
    <property type="match status" value="1"/>
</dbReference>
<feature type="region of interest" description="Disordered" evidence="9">
    <location>
        <begin position="885"/>
        <end position="920"/>
    </location>
</feature>
<evidence type="ECO:0000313" key="12">
    <source>
        <dbReference type="Proteomes" id="UP000247498"/>
    </source>
</evidence>
<dbReference type="GO" id="GO:0005524">
    <property type="term" value="F:ATP binding"/>
    <property type="evidence" value="ECO:0007669"/>
    <property type="project" value="UniProtKB-UniRule"/>
</dbReference>
<evidence type="ECO:0000256" key="4">
    <source>
        <dbReference type="ARBA" id="ARBA00023054"/>
    </source>
</evidence>
<dbReference type="STRING" id="307507.A0A2V0P1H0"/>
<dbReference type="SUPFAM" id="SSF52540">
    <property type="entry name" value="P-loop containing nucleoside triphosphate hydrolases"/>
    <property type="match status" value="1"/>
</dbReference>
<evidence type="ECO:0000259" key="10">
    <source>
        <dbReference type="PROSITE" id="PS50067"/>
    </source>
</evidence>
<comment type="similarity">
    <text evidence="6 7">Belongs to the TRAFAC class myosin-kinesin ATPase superfamily. Kinesin family.</text>
</comment>
<feature type="compositionally biased region" description="Polar residues" evidence="9">
    <location>
        <begin position="835"/>
        <end position="845"/>
    </location>
</feature>
<dbReference type="GO" id="GO:0003777">
    <property type="term" value="F:microtubule motor activity"/>
    <property type="evidence" value="ECO:0007669"/>
    <property type="project" value="InterPro"/>
</dbReference>
<dbReference type="GO" id="GO:0008017">
    <property type="term" value="F:microtubule binding"/>
    <property type="evidence" value="ECO:0007669"/>
    <property type="project" value="InterPro"/>
</dbReference>
<feature type="region of interest" description="Disordered" evidence="9">
    <location>
        <begin position="503"/>
        <end position="620"/>
    </location>
</feature>
<keyword evidence="4 8" id="KW-0175">Coiled coil</keyword>
<dbReference type="InterPro" id="IPR036961">
    <property type="entry name" value="Kinesin_motor_dom_sf"/>
</dbReference>
<feature type="region of interest" description="Disordered" evidence="9">
    <location>
        <begin position="749"/>
        <end position="777"/>
    </location>
</feature>
<dbReference type="InterPro" id="IPR027640">
    <property type="entry name" value="Kinesin-like_fam"/>
</dbReference>
<accession>A0A2V0P1H0</accession>